<evidence type="ECO:0008006" key="4">
    <source>
        <dbReference type="Google" id="ProtNLM"/>
    </source>
</evidence>
<organism evidence="2 3">
    <name type="scientific">Trabulsiella odontotermitis</name>
    <dbReference type="NCBI Taxonomy" id="379893"/>
    <lineage>
        <taxon>Bacteria</taxon>
        <taxon>Pseudomonadati</taxon>
        <taxon>Pseudomonadota</taxon>
        <taxon>Gammaproteobacteria</taxon>
        <taxon>Enterobacterales</taxon>
        <taxon>Enterobacteriaceae</taxon>
        <taxon>Trabulsiella</taxon>
    </lineage>
</organism>
<keyword evidence="3" id="KW-1185">Reference proteome</keyword>
<dbReference type="RefSeq" id="WP_049858032.1">
    <property type="nucleotide sequence ID" value="NZ_JNGI01000177.1"/>
</dbReference>
<dbReference type="PATRIC" id="fig|379893.4.peg.1719"/>
<protein>
    <recommendedName>
        <fullName evidence="4">Sugar-binding protein</fullName>
    </recommendedName>
</protein>
<dbReference type="InterPro" id="IPR006530">
    <property type="entry name" value="YD"/>
</dbReference>
<comment type="caution">
    <text evidence="2">The sequence shown here is derived from an EMBL/GenBank/DDBJ whole genome shotgun (WGS) entry which is preliminary data.</text>
</comment>
<dbReference type="NCBIfam" id="TIGR01643">
    <property type="entry name" value="YD_repeat_2x"/>
    <property type="match status" value="3"/>
</dbReference>
<evidence type="ECO:0000313" key="2">
    <source>
        <dbReference type="EMBL" id="KNC89082.1"/>
    </source>
</evidence>
<dbReference type="PANTHER" id="PTHR32305:SF15">
    <property type="entry name" value="PROTEIN RHSA-RELATED"/>
    <property type="match status" value="1"/>
</dbReference>
<sequence>MTQSYTTQTPNFISSGSSDVDPRTRLFSFNCTFSSINVNNGMGPEFGITVGYNPATDKNYWALGKGMAYNLTLYAKSSGDLMLSSGESYKVNDSGSAPVIKQQKIQTVNFVRVDSKHYRVTERNGTVSFLTDILGNGIFYPEKIATPLGRMMTLKWGNSNMGLVLQSIVDDDGVTYCSMSYTTDRTTLTFYPGQPESFTITLNMFNGYLNSIIHSELGSNAPWTFTYTDVGMGGGLLTLTAIKTPTGLTKTAVYNYNTKTGLMRFPQSAGLAPLPAVTQLTVSPGQGQPDMVTQYSATENGSDASTAFPNYLGYGYNYGSGWNKDSDFMYGSVDPNYTYRTYATQSGTDGGNTIKTTYIYDNYHLLKSTETLQGATRHLVEMKYYLDDYPYKNFDALPSQFQFPKRQSESWSLNGATFKQNTSYEYDTNGNLTKQIDLCDDNGNVAAYSTVTTSEFYSAQGESTSSDQTTGCPADPNGFVRWMKRQVVTPPAINGYAVPTRTTLYRYKSVATRSGMPVSIAVLPAQETHKASDVASSSQNLLTRVVSYDENTGSVNFGRPLQQKATIFDNSGNGYTQQLDYTWARDNSTITETQKLTSHDNIATVISECRSRFTNQLMTSTDELGNVVKMTYDRLGRPLTQTANPGTEYESKETWQYVLATSGSNVTGITTTHTDPKGNSLQTLYDGMGRPFQQWRNLQDAGKPNDWRTVVQQFWDAWGRQKEIVESDFADPNKASASFSVTTQGQFDDWGQIIKSKYSSGQSVSAVWDPVNRNKKTQLLSSDGRVLLGASRVDVDSRNLPVKETLLDKNGNAYAATQKEYDGLGRVRKEIDPLNRVTTYTYDPFDRVSSKTLPGGAVQSWTYAPFTHEALQTTVSLNGRVMGSQTFDGLGRKTQFTCGGRTEKASYSGVNTVPDTTTNAANQQQSYSYIKQLGNALKTLSGSKVTQNFTYENTTGRLLTAGENGSQSSSYSWLPSGGLQQESMSNQGTSRQAKYTWTLQGKPLTYTDVAGNTTTMAYDQYGRVTSITDPQVQVILGRDTAGRVTNQMVKSLHSTDSMSTTLTLDEFGRETMREIAPNTGEKMTIAQTYYVNNQLQSRTVRLGARTLRTENFFYDERNRLVKQTCSGSELPVDGYGQPYTQLDFVLDVYSNITSCVTALSNGQQDTCTYHYDNANDPCQLTSITHTLTSVYPANISLAYDANGRMIKDEAGRTLSYDESGRLVSISGNGGSSTYGYDAFDQLVWQKLNNNETRQLYYLGNRLMNEVCPENNKNTRYIPGAWGASAVSDETLN</sequence>
<dbReference type="EMBL" id="JNGI01000177">
    <property type="protein sequence ID" value="KNC89082.1"/>
    <property type="molecule type" value="Genomic_DNA"/>
</dbReference>
<evidence type="ECO:0000256" key="1">
    <source>
        <dbReference type="SAM" id="MobiDB-lite"/>
    </source>
</evidence>
<proteinExistence type="predicted"/>
<evidence type="ECO:0000313" key="3">
    <source>
        <dbReference type="Proteomes" id="UP000037393"/>
    </source>
</evidence>
<reference evidence="2 3" key="1">
    <citation type="journal article" date="2015" name="Appl. Environ. Microbiol.">
        <title>The Enterobacterium Trabulsiella odontotermitis Presents Novel Adaptations Related to Its Association with Fungus-Growing Termites.</title>
        <authorList>
            <person name="Sapountzis P."/>
            <person name="Gruntjes T."/>
            <person name="Otani S."/>
            <person name="Estevez J."/>
            <person name="da Costa R.R."/>
            <person name="Plunkett G.3rd."/>
            <person name="Perna N.T."/>
            <person name="Poulsen M."/>
        </authorList>
    </citation>
    <scope>NUCLEOTIDE SEQUENCE [LARGE SCALE GENOMIC DNA]</scope>
    <source>
        <strain evidence="2 3">12</strain>
    </source>
</reference>
<dbReference type="Gene3D" id="2.180.10.10">
    <property type="entry name" value="RHS repeat-associated core"/>
    <property type="match status" value="2"/>
</dbReference>
<dbReference type="Proteomes" id="UP000037393">
    <property type="component" value="Unassembled WGS sequence"/>
</dbReference>
<dbReference type="InterPro" id="IPR031325">
    <property type="entry name" value="RHS_repeat"/>
</dbReference>
<dbReference type="OrthoDB" id="7030285at2"/>
<dbReference type="PANTHER" id="PTHR32305">
    <property type="match status" value="1"/>
</dbReference>
<gene>
    <name evidence="2" type="ORF">GM31_08425</name>
</gene>
<name>A0A0L0GJG6_9ENTR</name>
<dbReference type="Pfam" id="PF05593">
    <property type="entry name" value="RHS_repeat"/>
    <property type="match status" value="3"/>
</dbReference>
<feature type="region of interest" description="Disordered" evidence="1">
    <location>
        <begin position="962"/>
        <end position="985"/>
    </location>
</feature>
<dbReference type="InterPro" id="IPR050708">
    <property type="entry name" value="T6SS_VgrG/RHS"/>
</dbReference>
<accession>A0A0L0GJG6</accession>